<protein>
    <submittedName>
        <fullName evidence="7">High mobility group, superfamily</fullName>
    </submittedName>
</protein>
<keyword evidence="2 4" id="KW-0238">DNA-binding</keyword>
<dbReference type="Proteomes" id="UP000053732">
    <property type="component" value="Unassembled WGS sequence"/>
</dbReference>
<dbReference type="AlphaFoldDB" id="A0A0G4P1K0"/>
<accession>A0A0G4P1K0</accession>
<evidence type="ECO:0000313" key="7">
    <source>
        <dbReference type="EMBL" id="CRL20153.1"/>
    </source>
</evidence>
<feature type="DNA-binding region" description="HMG box" evidence="4">
    <location>
        <begin position="130"/>
        <end position="198"/>
    </location>
</feature>
<dbReference type="InterPro" id="IPR050140">
    <property type="entry name" value="SRY-related_HMG-box_TF-like"/>
</dbReference>
<dbReference type="GO" id="GO:0005634">
    <property type="term" value="C:nucleus"/>
    <property type="evidence" value="ECO:0007669"/>
    <property type="project" value="UniProtKB-UniRule"/>
</dbReference>
<dbReference type="EMBL" id="HG793137">
    <property type="protein sequence ID" value="CRL20153.1"/>
    <property type="molecule type" value="Genomic_DNA"/>
</dbReference>
<dbReference type="SUPFAM" id="SSF47095">
    <property type="entry name" value="HMG-box"/>
    <property type="match status" value="1"/>
</dbReference>
<dbReference type="PANTHER" id="PTHR10270">
    <property type="entry name" value="SOX TRANSCRIPTION FACTOR"/>
    <property type="match status" value="1"/>
</dbReference>
<feature type="region of interest" description="Disordered" evidence="5">
    <location>
        <begin position="192"/>
        <end position="217"/>
    </location>
</feature>
<dbReference type="Gene3D" id="1.10.30.10">
    <property type="entry name" value="High mobility group box domain"/>
    <property type="match status" value="1"/>
</dbReference>
<keyword evidence="3" id="KW-0804">Transcription</keyword>
<dbReference type="SMART" id="SM00398">
    <property type="entry name" value="HMG"/>
    <property type="match status" value="1"/>
</dbReference>
<keyword evidence="8" id="KW-1185">Reference proteome</keyword>
<dbReference type="GO" id="GO:0030154">
    <property type="term" value="P:cell differentiation"/>
    <property type="evidence" value="ECO:0007669"/>
    <property type="project" value="TreeGrafter"/>
</dbReference>
<sequence length="304" mass="34191">MANSILDLVSDNAKMTPRRCMELLWADATNHLPQTDGEVLLPRNVVDNILGVGHLNAMALRLASMLNRKVDIIVDESINAYRMIPKEIIAEHDEDLWPDEHGLQVDDHLLISTSIHTQPDCKIPARPTKVPRPPNCFILYRQANHHLVKNANPGVSNNEISRILGARWNNESPEVRMQFTRLADDLKREHAIKHPDYQYAPRRPSDRKRRAPRVRNSKGEYRYSFNVPDDGSLIDVDDIFMSDLSNEGLLFGPNGVEPISAPYSNGECTQMSGELASGNSLASMQFTPMPFGSDNSDILMPTVF</sequence>
<keyword evidence="4" id="KW-0539">Nucleus</keyword>
<dbReference type="Pfam" id="PF00505">
    <property type="entry name" value="HMG_box"/>
    <property type="match status" value="1"/>
</dbReference>
<dbReference type="CDD" id="cd01389">
    <property type="entry name" value="HMG-box_ROX1-like"/>
    <property type="match status" value="1"/>
</dbReference>
<evidence type="ECO:0000256" key="1">
    <source>
        <dbReference type="ARBA" id="ARBA00023015"/>
    </source>
</evidence>
<evidence type="ECO:0000313" key="8">
    <source>
        <dbReference type="Proteomes" id="UP000053732"/>
    </source>
</evidence>
<dbReference type="InterPro" id="IPR036910">
    <property type="entry name" value="HMG_box_dom_sf"/>
</dbReference>
<dbReference type="PANTHER" id="PTHR10270:SF161">
    <property type="entry name" value="SEX-DETERMINING REGION Y PROTEIN"/>
    <property type="match status" value="1"/>
</dbReference>
<evidence type="ECO:0000256" key="4">
    <source>
        <dbReference type="PROSITE-ProRule" id="PRU00267"/>
    </source>
</evidence>
<evidence type="ECO:0000256" key="2">
    <source>
        <dbReference type="ARBA" id="ARBA00023125"/>
    </source>
</evidence>
<feature type="domain" description="HMG box" evidence="6">
    <location>
        <begin position="130"/>
        <end position="198"/>
    </location>
</feature>
<gene>
    <name evidence="7" type="ORF">PCAMFM013_S004g000093</name>
</gene>
<organism evidence="7 8">
    <name type="scientific">Penicillium camemberti (strain FM 013)</name>
    <dbReference type="NCBI Taxonomy" id="1429867"/>
    <lineage>
        <taxon>Eukaryota</taxon>
        <taxon>Fungi</taxon>
        <taxon>Dikarya</taxon>
        <taxon>Ascomycota</taxon>
        <taxon>Pezizomycotina</taxon>
        <taxon>Eurotiomycetes</taxon>
        <taxon>Eurotiomycetidae</taxon>
        <taxon>Eurotiales</taxon>
        <taxon>Aspergillaceae</taxon>
        <taxon>Penicillium</taxon>
    </lineage>
</organism>
<dbReference type="FunFam" id="1.10.30.10:FF:000041">
    <property type="entry name" value="HMG box family protein"/>
    <property type="match status" value="1"/>
</dbReference>
<dbReference type="STRING" id="1429867.A0A0G4P1K0"/>
<evidence type="ECO:0000259" key="6">
    <source>
        <dbReference type="PROSITE" id="PS50118"/>
    </source>
</evidence>
<dbReference type="PROSITE" id="PS50118">
    <property type="entry name" value="HMG_BOX_2"/>
    <property type="match status" value="1"/>
</dbReference>
<proteinExistence type="predicted"/>
<dbReference type="GO" id="GO:0000978">
    <property type="term" value="F:RNA polymerase II cis-regulatory region sequence-specific DNA binding"/>
    <property type="evidence" value="ECO:0007669"/>
    <property type="project" value="TreeGrafter"/>
</dbReference>
<dbReference type="GO" id="GO:0000122">
    <property type="term" value="P:negative regulation of transcription by RNA polymerase II"/>
    <property type="evidence" value="ECO:0007669"/>
    <property type="project" value="TreeGrafter"/>
</dbReference>
<evidence type="ECO:0000256" key="3">
    <source>
        <dbReference type="ARBA" id="ARBA00023163"/>
    </source>
</evidence>
<name>A0A0G4P1K0_PENC3</name>
<dbReference type="InterPro" id="IPR009071">
    <property type="entry name" value="HMG_box_dom"/>
</dbReference>
<reference evidence="7 8" key="1">
    <citation type="journal article" date="2014" name="Nat. Commun.">
        <title>Multiple recent horizontal transfers of a large genomic region in cheese making fungi.</title>
        <authorList>
            <person name="Cheeseman K."/>
            <person name="Ropars J."/>
            <person name="Renault P."/>
            <person name="Dupont J."/>
            <person name="Gouzy J."/>
            <person name="Branca A."/>
            <person name="Abraham A.L."/>
            <person name="Ceppi M."/>
            <person name="Conseiller E."/>
            <person name="Debuchy R."/>
            <person name="Malagnac F."/>
            <person name="Goarin A."/>
            <person name="Silar P."/>
            <person name="Lacoste S."/>
            <person name="Sallet E."/>
            <person name="Bensimon A."/>
            <person name="Giraud T."/>
            <person name="Brygoo Y."/>
        </authorList>
    </citation>
    <scope>NUCLEOTIDE SEQUENCE [LARGE SCALE GENOMIC DNA]</scope>
    <source>
        <strain evidence="8">FM 013</strain>
    </source>
</reference>
<feature type="compositionally biased region" description="Basic residues" evidence="5">
    <location>
        <begin position="205"/>
        <end position="216"/>
    </location>
</feature>
<evidence type="ECO:0000256" key="5">
    <source>
        <dbReference type="SAM" id="MobiDB-lite"/>
    </source>
</evidence>
<keyword evidence="1" id="KW-0805">Transcription regulation</keyword>
<dbReference type="GO" id="GO:0001228">
    <property type="term" value="F:DNA-binding transcription activator activity, RNA polymerase II-specific"/>
    <property type="evidence" value="ECO:0007669"/>
    <property type="project" value="TreeGrafter"/>
</dbReference>